<dbReference type="SUPFAM" id="SSF52540">
    <property type="entry name" value="P-loop containing nucleoside triphosphate hydrolases"/>
    <property type="match status" value="1"/>
</dbReference>
<comment type="caution">
    <text evidence="11">The sequence shown here is derived from an EMBL/GenBank/DDBJ whole genome shotgun (WGS) entry which is preliminary data.</text>
</comment>
<dbReference type="GO" id="GO:0003866">
    <property type="term" value="F:3-phosphoshikimate 1-carboxyvinyltransferase activity"/>
    <property type="evidence" value="ECO:0007669"/>
    <property type="project" value="TreeGrafter"/>
</dbReference>
<dbReference type="GO" id="GO:0003855">
    <property type="term" value="F:3-dehydroquinate dehydratase activity"/>
    <property type="evidence" value="ECO:0007669"/>
    <property type="project" value="InterPro"/>
</dbReference>
<reference evidence="11" key="1">
    <citation type="submission" date="2022-07" db="EMBL/GenBank/DDBJ databases">
        <title>Fungi with potential for degradation of polypropylene.</title>
        <authorList>
            <person name="Gostincar C."/>
        </authorList>
    </citation>
    <scope>NUCLEOTIDE SEQUENCE</scope>
    <source>
        <strain evidence="11">EXF-13287</strain>
    </source>
</reference>
<dbReference type="GO" id="GO:0009423">
    <property type="term" value="P:chorismate biosynthetic process"/>
    <property type="evidence" value="ECO:0007669"/>
    <property type="project" value="TreeGrafter"/>
</dbReference>
<evidence type="ECO:0000259" key="10">
    <source>
        <dbReference type="Pfam" id="PF18317"/>
    </source>
</evidence>
<dbReference type="InterPro" id="IPR046346">
    <property type="entry name" value="Aminoacid_DH-like_N_sf"/>
</dbReference>
<dbReference type="InterPro" id="IPR027417">
    <property type="entry name" value="P-loop_NTPase"/>
</dbReference>
<evidence type="ECO:0000259" key="9">
    <source>
        <dbReference type="Pfam" id="PF08501"/>
    </source>
</evidence>
<dbReference type="InterPro" id="IPR013785">
    <property type="entry name" value="Aldolase_TIM"/>
</dbReference>
<dbReference type="SUPFAM" id="SSF53223">
    <property type="entry name" value="Aminoacid dehydrogenase-like, N-terminal domain"/>
    <property type="match status" value="1"/>
</dbReference>
<keyword evidence="12" id="KW-1185">Reference proteome</keyword>
<dbReference type="InterPro" id="IPR031322">
    <property type="entry name" value="Shikimate/glucono_kinase"/>
</dbReference>
<keyword evidence="4" id="KW-0672">Quinate metabolism</keyword>
<evidence type="ECO:0000313" key="12">
    <source>
        <dbReference type="Proteomes" id="UP001174691"/>
    </source>
</evidence>
<dbReference type="Pfam" id="PF08501">
    <property type="entry name" value="Shikimate_dh_N"/>
    <property type="match status" value="1"/>
</dbReference>
<evidence type="ECO:0000313" key="11">
    <source>
        <dbReference type="EMBL" id="KAJ9150483.1"/>
    </source>
</evidence>
<dbReference type="Gene3D" id="3.40.50.300">
    <property type="entry name" value="P-loop containing nucleotide triphosphate hydrolases"/>
    <property type="match status" value="1"/>
</dbReference>
<dbReference type="Pfam" id="PF01488">
    <property type="entry name" value="Shikimate_DH"/>
    <property type="match status" value="1"/>
</dbReference>
<evidence type="ECO:0000256" key="1">
    <source>
        <dbReference type="ARBA" id="ARBA00006477"/>
    </source>
</evidence>
<keyword evidence="6" id="KW-0804">Transcription</keyword>
<dbReference type="InterPro" id="IPR041121">
    <property type="entry name" value="SDH_C"/>
</dbReference>
<organism evidence="11 12">
    <name type="scientific">Coniochaeta hoffmannii</name>
    <dbReference type="NCBI Taxonomy" id="91930"/>
    <lineage>
        <taxon>Eukaryota</taxon>
        <taxon>Fungi</taxon>
        <taxon>Dikarya</taxon>
        <taxon>Ascomycota</taxon>
        <taxon>Pezizomycotina</taxon>
        <taxon>Sordariomycetes</taxon>
        <taxon>Sordariomycetidae</taxon>
        <taxon>Coniochaetales</taxon>
        <taxon>Coniochaetaceae</taxon>
        <taxon>Coniochaeta</taxon>
    </lineage>
</organism>
<dbReference type="CDD" id="cd00502">
    <property type="entry name" value="DHQase_I"/>
    <property type="match status" value="1"/>
</dbReference>
<dbReference type="FunFam" id="3.40.50.10860:FF:000019">
    <property type="entry name" value="Quinate pathway repressor protein QutR"/>
    <property type="match status" value="1"/>
</dbReference>
<dbReference type="SUPFAM" id="SSF51735">
    <property type="entry name" value="NAD(P)-binding Rossmann-fold domains"/>
    <property type="match status" value="1"/>
</dbReference>
<dbReference type="InterPro" id="IPR013708">
    <property type="entry name" value="Shikimate_DH-bd_N"/>
</dbReference>
<accession>A0AA38VWF5</accession>
<dbReference type="FunFam" id="3.40.50.720:FF:000386">
    <property type="entry name" value="Quinate repressor protein"/>
    <property type="match status" value="1"/>
</dbReference>
<dbReference type="AlphaFoldDB" id="A0AA38VWF5"/>
<comment type="similarity">
    <text evidence="1">In the 2nd section; belongs to the type-I 3-dehydroquinase family.</text>
</comment>
<dbReference type="Pfam" id="PF18317">
    <property type="entry name" value="SDH_C"/>
    <property type="match status" value="1"/>
</dbReference>
<comment type="similarity">
    <text evidence="2">In the N-terminal section; belongs to the shikimate kinase family.</text>
</comment>
<dbReference type="PANTHER" id="PTHR21090:SF27">
    <property type="entry name" value="QUINATE REPRESSOR PROTEIN"/>
    <property type="match status" value="1"/>
</dbReference>
<sequence length="903" mass="99136">MASSVAGVKRSFLTMAVDLDSQINPQITPDSSSSSENDRRAPQRLRRAVSSSGQCSPLPAAPPLSRSECTPVAASRLFDDDSSVVLTGIRGAGKSTLAVIASTAMKRRVVDSEKVFHERTGLSSPAYKRTHGLVEYRTRQASILKDIVAQHSKNAIVVCSWTEKNIQTTLRELSASNPVIYVVRDARAIQQHLKLWNDSKVAELVDASAAVFRSCTQFEFFNVSEDLPRAASLNPPSDSVEDQPGQRSPTPYLTLKRAERHFLKFLSLLLPRGAMPFIESAFPLACVPAEERRFTYAMALPLSTLLSKDVEIEDLTVGADAIELVIDDLMPGSRPPRQARLTSHAASAVSRTMGQIRRNTVIPIIYHVVFPEEALCDDTLRELYLSYVMHGLRLAPEYFTVDLRLDRPTLSQLSMLKGPSEMIGNLQWVKDGAPPWNDPMWMNYYGKAQDTGCGLARLTKEALDMVDNFDISRLQAAVDATTATSGPKIPLIAYNTGRLGRNSACFNQILTSVLPHGWSDDANGLNLGSPMCNVQPSITALQATQALHSSFVFDPLKLYVFGANVDYSLSPAMHNAALKACGIPHCYVPHSTNSIASLQELVYDPHFAGASIGLPFKVEVISLTHSLSQHARAIGAVNTLIPVRRLNSDGSIPDDALLFNHRNRAGPVKALYGENTDWIGIRACIRRGLSPANAVRDSSCGLVIGSGGMGRAAVYSMLQLGVRNIVIYNRTVANAEKLVLHFTTLLARDSLPLLSQGATNDNTRFHVIRSRDEPWPAGFRNPTMIVSCIPTHSIGDNPAPDFTVPPPWLDSPTGGVVVELAYKTLTTPLLEQVRREAYKGWVAMDGLDLLPEQGFAQFELFTGRRAPRRLMRREVFRSYPDEQGHSNLAELQPRLNKISEQEP</sequence>
<feature type="domain" description="SDH C-terminal" evidence="10">
    <location>
        <begin position="846"/>
        <end position="875"/>
    </location>
</feature>
<evidence type="ECO:0000256" key="7">
    <source>
        <dbReference type="SAM" id="MobiDB-lite"/>
    </source>
</evidence>
<dbReference type="PANTHER" id="PTHR21090">
    <property type="entry name" value="AROM/DEHYDROQUINATE SYNTHASE"/>
    <property type="match status" value="1"/>
</dbReference>
<dbReference type="SUPFAM" id="SSF51569">
    <property type="entry name" value="Aldolase"/>
    <property type="match status" value="1"/>
</dbReference>
<keyword evidence="3" id="KW-0678">Repressor</keyword>
<dbReference type="CDD" id="cd01065">
    <property type="entry name" value="NAD_bind_Shikimate_DH"/>
    <property type="match status" value="1"/>
</dbReference>
<evidence type="ECO:0000256" key="6">
    <source>
        <dbReference type="ARBA" id="ARBA00023163"/>
    </source>
</evidence>
<dbReference type="InterPro" id="IPR006151">
    <property type="entry name" value="Shikm_DH/Glu-tRNA_Rdtase"/>
</dbReference>
<gene>
    <name evidence="11" type="ORF">NKR19_g5305</name>
</gene>
<dbReference type="InterPro" id="IPR001381">
    <property type="entry name" value="DHquinase_I"/>
</dbReference>
<evidence type="ECO:0000259" key="8">
    <source>
        <dbReference type="Pfam" id="PF01488"/>
    </source>
</evidence>
<dbReference type="Proteomes" id="UP001174691">
    <property type="component" value="Unassembled WGS sequence"/>
</dbReference>
<dbReference type="GO" id="GO:0004764">
    <property type="term" value="F:shikimate 3-dehydrogenase (NADP+) activity"/>
    <property type="evidence" value="ECO:0007669"/>
    <property type="project" value="InterPro"/>
</dbReference>
<keyword evidence="5" id="KW-0805">Transcription regulation</keyword>
<proteinExistence type="inferred from homology"/>
<dbReference type="Gene3D" id="3.20.20.70">
    <property type="entry name" value="Aldolase class I"/>
    <property type="match status" value="1"/>
</dbReference>
<evidence type="ECO:0000256" key="4">
    <source>
        <dbReference type="ARBA" id="ARBA00022911"/>
    </source>
</evidence>
<dbReference type="Pfam" id="PF01487">
    <property type="entry name" value="DHquinase_I"/>
    <property type="match status" value="1"/>
</dbReference>
<evidence type="ECO:0000256" key="2">
    <source>
        <dbReference type="ARBA" id="ARBA00009349"/>
    </source>
</evidence>
<feature type="compositionally biased region" description="Polar residues" evidence="7">
    <location>
        <begin position="23"/>
        <end position="35"/>
    </location>
</feature>
<dbReference type="Pfam" id="PF01202">
    <property type="entry name" value="SKI"/>
    <property type="match status" value="1"/>
</dbReference>
<feature type="domain" description="Shikimate dehydrogenase substrate binding N-terminal" evidence="9">
    <location>
        <begin position="560"/>
        <end position="640"/>
    </location>
</feature>
<protein>
    <submittedName>
        <fullName evidence="11">Quinate repressor protein</fullName>
    </submittedName>
</protein>
<name>A0AA38VWF5_9PEZI</name>
<dbReference type="InterPro" id="IPR036291">
    <property type="entry name" value="NAD(P)-bd_dom_sf"/>
</dbReference>
<feature type="region of interest" description="Disordered" evidence="7">
    <location>
        <begin position="232"/>
        <end position="251"/>
    </location>
</feature>
<feature type="region of interest" description="Disordered" evidence="7">
    <location>
        <begin position="23"/>
        <end position="67"/>
    </location>
</feature>
<dbReference type="Gene3D" id="3.40.50.720">
    <property type="entry name" value="NAD(P)-binding Rossmann-like Domain"/>
    <property type="match status" value="1"/>
</dbReference>
<evidence type="ECO:0000256" key="3">
    <source>
        <dbReference type="ARBA" id="ARBA00022491"/>
    </source>
</evidence>
<evidence type="ECO:0000256" key="5">
    <source>
        <dbReference type="ARBA" id="ARBA00023015"/>
    </source>
</evidence>
<dbReference type="EMBL" id="JANBVN010000071">
    <property type="protein sequence ID" value="KAJ9150483.1"/>
    <property type="molecule type" value="Genomic_DNA"/>
</dbReference>
<feature type="domain" description="Quinate/shikimate 5-dehydrogenase/glutamyl-tRNA reductase" evidence="8">
    <location>
        <begin position="702"/>
        <end position="743"/>
    </location>
</feature>
<dbReference type="Gene3D" id="3.40.50.10860">
    <property type="entry name" value="Leucine Dehydrogenase, chain A, domain 1"/>
    <property type="match status" value="1"/>
</dbReference>